<protein>
    <submittedName>
        <fullName evidence="2">Uncharacterized protein</fullName>
    </submittedName>
</protein>
<reference evidence="2 3" key="1">
    <citation type="submission" date="2018-03" db="EMBL/GenBank/DDBJ databases">
        <authorList>
            <person name="Guldener U."/>
        </authorList>
    </citation>
    <scope>NUCLEOTIDE SEQUENCE [LARGE SCALE GENOMIC DNA]</scope>
    <source>
        <strain evidence="2 3">DAOM196992</strain>
    </source>
</reference>
<gene>
    <name evidence="2" type="ORF">PSFLO_03002</name>
</gene>
<dbReference type="Proteomes" id="UP000323386">
    <property type="component" value="Unassembled WGS sequence"/>
</dbReference>
<accession>A0A5C3F1D4</accession>
<evidence type="ECO:0000313" key="2">
    <source>
        <dbReference type="EMBL" id="SPO37527.1"/>
    </source>
</evidence>
<name>A0A5C3F1D4_9BASI</name>
<feature type="compositionally biased region" description="Low complexity" evidence="1">
    <location>
        <begin position="82"/>
        <end position="103"/>
    </location>
</feature>
<dbReference type="AlphaFoldDB" id="A0A5C3F1D4"/>
<dbReference type="EMBL" id="OOIP01000007">
    <property type="protein sequence ID" value="SPO37527.1"/>
    <property type="molecule type" value="Genomic_DNA"/>
</dbReference>
<evidence type="ECO:0000256" key="1">
    <source>
        <dbReference type="SAM" id="MobiDB-lite"/>
    </source>
</evidence>
<proteinExistence type="predicted"/>
<sequence>MAVQPPGSRRRASTDGGQQLSAWLRLSATPLAKAGEVGGWARAHTLSLPLSRPKTPPICLSSIIHQRAALVAPFSPGPRRLAISSSPSSPATTSALSSSVSRLGPYPTLVTSSPYPTASKAHARTHARSEPRLLSPSHDHTHRHLPLPTLARSHQSTPPLPERDRDRDRFESPIAPRCQGC</sequence>
<feature type="region of interest" description="Disordered" evidence="1">
    <location>
        <begin position="82"/>
        <end position="181"/>
    </location>
</feature>
<evidence type="ECO:0000313" key="3">
    <source>
        <dbReference type="Proteomes" id="UP000323386"/>
    </source>
</evidence>
<keyword evidence="3" id="KW-1185">Reference proteome</keyword>
<feature type="compositionally biased region" description="Basic and acidic residues" evidence="1">
    <location>
        <begin position="161"/>
        <end position="171"/>
    </location>
</feature>
<organism evidence="2 3">
    <name type="scientific">Pseudozyma flocculosa</name>
    <dbReference type="NCBI Taxonomy" id="84751"/>
    <lineage>
        <taxon>Eukaryota</taxon>
        <taxon>Fungi</taxon>
        <taxon>Dikarya</taxon>
        <taxon>Basidiomycota</taxon>
        <taxon>Ustilaginomycotina</taxon>
        <taxon>Ustilaginomycetes</taxon>
        <taxon>Ustilaginales</taxon>
        <taxon>Ustilaginaceae</taxon>
        <taxon>Pseudozyma</taxon>
    </lineage>
</organism>